<reference evidence="5" key="1">
    <citation type="submission" date="2021-06" db="EMBL/GenBank/DDBJ databases">
        <authorList>
            <person name="Kallberg Y."/>
            <person name="Tangrot J."/>
            <person name="Rosling A."/>
        </authorList>
    </citation>
    <scope>NUCLEOTIDE SEQUENCE</scope>
    <source>
        <strain evidence="5">87-6 pot B 2015</strain>
    </source>
</reference>
<protein>
    <submittedName>
        <fullName evidence="5">14691_t:CDS:1</fullName>
    </submittedName>
</protein>
<evidence type="ECO:0000313" key="6">
    <source>
        <dbReference type="Proteomes" id="UP000789375"/>
    </source>
</evidence>
<feature type="domain" description="RING-type" evidence="4">
    <location>
        <begin position="530"/>
        <end position="565"/>
    </location>
</feature>
<sequence>MQFSPNCPNCFCGLPASPVYSEEFGLLYECHNLHNNPWVEEQLLNGRGSPESDQSDTNIVLSLSTSRQKDKICGYHIHKDTWDSFFDSEGLDAEHPELAICPFFNFTFCAFFHLKNTFRLSHPPPPNCFCKLPVTMRYVYSQDLNREELKFVCPNYLIDGARPKCTWMLSASEVPFKRPNGCTHPLQKQGSNRLLEPSQQIQSCNHSIIKRETSNGYNSGTRGRFGNNGYNYNSEKYKPKQFSNHFQQEVSFFGDKYSYNGDFNNHKSERLDHHHRGESNNDLRPKNCNYQNNTHQDQKPIFDNDRNVSRRISNGTGSSYSQEGWDPGRNWKGRQYHKNTSWDNNKNLQNSSGSDHKGNSSGQVINKITNSGIKNREKSNISNGRISANDVAPSISNVISMKVHVKETSYVTNSNKKPVTNCKCATDATRLLSENQRLKSEKQKLISKHEDEIDQWLMKVEDLEYEVKRLLSRVGHYKTEYESEQNLRQSCQMKIIELQAQIADVTTKIDELHILKEKEKEEYAMGNMKCKVCFEETITHALLPCYHFALCFKCARAVTKCVICRKPKEKIIRIYLG</sequence>
<dbReference type="InterPro" id="IPR013083">
    <property type="entry name" value="Znf_RING/FYVE/PHD"/>
</dbReference>
<feature type="coiled-coil region" evidence="2">
    <location>
        <begin position="428"/>
        <end position="473"/>
    </location>
</feature>
<dbReference type="AlphaFoldDB" id="A0A9N8WQ93"/>
<feature type="compositionally biased region" description="Basic and acidic residues" evidence="3">
    <location>
        <begin position="264"/>
        <end position="285"/>
    </location>
</feature>
<dbReference type="Gene3D" id="3.30.40.10">
    <property type="entry name" value="Zinc/RING finger domain, C3HC4 (zinc finger)"/>
    <property type="match status" value="1"/>
</dbReference>
<accession>A0A9N8WQ93</accession>
<dbReference type="PANTHER" id="PTHR14879:SF5">
    <property type="entry name" value="RING-TYPE DOMAIN-CONTAINING PROTEIN"/>
    <property type="match status" value="1"/>
</dbReference>
<feature type="region of interest" description="Disordered" evidence="3">
    <location>
        <begin position="264"/>
        <end position="385"/>
    </location>
</feature>
<dbReference type="GO" id="GO:0008270">
    <property type="term" value="F:zinc ion binding"/>
    <property type="evidence" value="ECO:0007669"/>
    <property type="project" value="UniProtKB-KW"/>
</dbReference>
<comment type="caution">
    <text evidence="5">The sequence shown here is derived from an EMBL/GenBank/DDBJ whole genome shotgun (WGS) entry which is preliminary data.</text>
</comment>
<evidence type="ECO:0000256" key="3">
    <source>
        <dbReference type="SAM" id="MobiDB-lite"/>
    </source>
</evidence>
<evidence type="ECO:0000259" key="4">
    <source>
        <dbReference type="PROSITE" id="PS50089"/>
    </source>
</evidence>
<keyword evidence="1" id="KW-0479">Metal-binding</keyword>
<proteinExistence type="predicted"/>
<feature type="compositionally biased region" description="Polar residues" evidence="3">
    <location>
        <begin position="310"/>
        <end position="322"/>
    </location>
</feature>
<evidence type="ECO:0000256" key="2">
    <source>
        <dbReference type="SAM" id="Coils"/>
    </source>
</evidence>
<name>A0A9N8WQ93_FUNMO</name>
<keyword evidence="2" id="KW-0175">Coiled coil</keyword>
<feature type="compositionally biased region" description="Polar residues" evidence="3">
    <location>
        <begin position="338"/>
        <end position="373"/>
    </location>
</feature>
<keyword evidence="1" id="KW-0862">Zinc</keyword>
<keyword evidence="1" id="KW-0863">Zinc-finger</keyword>
<dbReference type="Proteomes" id="UP000789375">
    <property type="component" value="Unassembled WGS sequence"/>
</dbReference>
<evidence type="ECO:0000256" key="1">
    <source>
        <dbReference type="PROSITE-ProRule" id="PRU00175"/>
    </source>
</evidence>
<dbReference type="InterPro" id="IPR001841">
    <property type="entry name" value="Znf_RING"/>
</dbReference>
<organism evidence="5 6">
    <name type="scientific">Funneliformis mosseae</name>
    <name type="common">Endomycorrhizal fungus</name>
    <name type="synonym">Glomus mosseae</name>
    <dbReference type="NCBI Taxonomy" id="27381"/>
    <lineage>
        <taxon>Eukaryota</taxon>
        <taxon>Fungi</taxon>
        <taxon>Fungi incertae sedis</taxon>
        <taxon>Mucoromycota</taxon>
        <taxon>Glomeromycotina</taxon>
        <taxon>Glomeromycetes</taxon>
        <taxon>Glomerales</taxon>
        <taxon>Glomeraceae</taxon>
        <taxon>Funneliformis</taxon>
    </lineage>
</organism>
<dbReference type="PANTHER" id="PTHR14879">
    <property type="entry name" value="CASPASE REGULATOR, RING FINGER DOMAIN-CONTAINING"/>
    <property type="match status" value="1"/>
</dbReference>
<dbReference type="PROSITE" id="PS50089">
    <property type="entry name" value="ZF_RING_2"/>
    <property type="match status" value="1"/>
</dbReference>
<evidence type="ECO:0000313" key="5">
    <source>
        <dbReference type="EMBL" id="CAG8494433.1"/>
    </source>
</evidence>
<dbReference type="InterPro" id="IPR051728">
    <property type="entry name" value="RING-FYVE_E3_ubiquitin-ligase"/>
</dbReference>
<dbReference type="EMBL" id="CAJVPP010000572">
    <property type="protein sequence ID" value="CAG8494433.1"/>
    <property type="molecule type" value="Genomic_DNA"/>
</dbReference>
<feature type="compositionally biased region" description="Basic and acidic residues" evidence="3">
    <location>
        <begin position="296"/>
        <end position="308"/>
    </location>
</feature>
<dbReference type="Pfam" id="PF13920">
    <property type="entry name" value="zf-C3HC4_3"/>
    <property type="match status" value="1"/>
</dbReference>
<keyword evidence="6" id="KW-1185">Reference proteome</keyword>
<gene>
    <name evidence="5" type="ORF">FMOSSE_LOCUS3704</name>
</gene>